<keyword evidence="10" id="KW-1185">Reference proteome</keyword>
<dbReference type="InterPro" id="IPR003760">
    <property type="entry name" value="PnrA-like"/>
</dbReference>
<dbReference type="Pfam" id="PF02608">
    <property type="entry name" value="Bmp"/>
    <property type="match status" value="1"/>
</dbReference>
<dbReference type="PANTHER" id="PTHR34296:SF2">
    <property type="entry name" value="ABC TRANSPORTER GUANOSINE-BINDING PROTEIN NUPN"/>
    <property type="match status" value="1"/>
</dbReference>
<comment type="similarity">
    <text evidence="2">Belongs to the BMP lipoprotein family.</text>
</comment>
<dbReference type="PANTHER" id="PTHR34296">
    <property type="entry name" value="TRANSCRIPTIONAL ACTIVATOR PROTEIN MED"/>
    <property type="match status" value="1"/>
</dbReference>
<feature type="signal peptide" evidence="7">
    <location>
        <begin position="1"/>
        <end position="26"/>
    </location>
</feature>
<gene>
    <name evidence="9" type="ORF">Ssi02_30140</name>
</gene>
<dbReference type="Gene3D" id="3.40.50.2300">
    <property type="match status" value="2"/>
</dbReference>
<proteinExistence type="inferred from homology"/>
<evidence type="ECO:0000256" key="6">
    <source>
        <dbReference type="ARBA" id="ARBA00023288"/>
    </source>
</evidence>
<accession>A0A919RFP8</accession>
<organism evidence="9 10">
    <name type="scientific">Sinosporangium siamense</name>
    <dbReference type="NCBI Taxonomy" id="1367973"/>
    <lineage>
        <taxon>Bacteria</taxon>
        <taxon>Bacillati</taxon>
        <taxon>Actinomycetota</taxon>
        <taxon>Actinomycetes</taxon>
        <taxon>Streptosporangiales</taxon>
        <taxon>Streptosporangiaceae</taxon>
        <taxon>Sinosporangium</taxon>
    </lineage>
</organism>
<keyword evidence="4 7" id="KW-0732">Signal</keyword>
<reference evidence="9" key="1">
    <citation type="submission" date="2021-01" db="EMBL/GenBank/DDBJ databases">
        <title>Whole genome shotgun sequence of Sinosporangium siamense NBRC 109515.</title>
        <authorList>
            <person name="Komaki H."/>
            <person name="Tamura T."/>
        </authorList>
    </citation>
    <scope>NUCLEOTIDE SEQUENCE</scope>
    <source>
        <strain evidence="9">NBRC 109515</strain>
    </source>
</reference>
<evidence type="ECO:0000313" key="10">
    <source>
        <dbReference type="Proteomes" id="UP000606172"/>
    </source>
</evidence>
<dbReference type="Proteomes" id="UP000606172">
    <property type="component" value="Unassembled WGS sequence"/>
</dbReference>
<feature type="chain" id="PRO_5038408793" description="ABC transporter substrate-binding protein PnrA-like domain-containing protein" evidence="7">
    <location>
        <begin position="27"/>
        <end position="349"/>
    </location>
</feature>
<evidence type="ECO:0000256" key="4">
    <source>
        <dbReference type="ARBA" id="ARBA00022729"/>
    </source>
</evidence>
<sequence>MSLRTGIRTTPRLLALGALLSGLVLAGCASTSGQAGQAQDAADGKTVALVTPQKAGDNGPTDNLVAGLDRLKEAGYTTRFVAATDPSSHESTLRSLAQAGTSVIVVSFSEFIQPIKAVAPEFPDTRFVHIYADPYKPTIPNVQTVVFDTRAPSYLAGVLAATVSKTGVIGFVGGTAIPPLYADFHAFEAGAKATRSDISIKSAYVGSFGDPVKGQQIAQTMFNNKVDVILAYAGGSSLGVVRAADQAGAHVIYDNAETPETAGSVIAVASQHYGDTMARNVLTIPAGTWKAGEIVAGLAEDGTFLKPAAQLDSVKQGAAEVRAAFETVEDVKTKIINGAVDVPFNTEAG</sequence>
<dbReference type="EMBL" id="BOOW01000018">
    <property type="protein sequence ID" value="GII92783.1"/>
    <property type="molecule type" value="Genomic_DNA"/>
</dbReference>
<name>A0A919RFP8_9ACTN</name>
<dbReference type="AlphaFoldDB" id="A0A919RFP8"/>
<dbReference type="SUPFAM" id="SSF53822">
    <property type="entry name" value="Periplasmic binding protein-like I"/>
    <property type="match status" value="1"/>
</dbReference>
<comment type="caution">
    <text evidence="9">The sequence shown here is derived from an EMBL/GenBank/DDBJ whole genome shotgun (WGS) entry which is preliminary data.</text>
</comment>
<dbReference type="InterPro" id="IPR028082">
    <property type="entry name" value="Peripla_BP_I"/>
</dbReference>
<keyword evidence="6" id="KW-0449">Lipoprotein</keyword>
<dbReference type="InterPro" id="IPR050957">
    <property type="entry name" value="BMP_lipoprotein"/>
</dbReference>
<comment type="subcellular location">
    <subcellularLocation>
        <location evidence="1">Cell membrane</location>
        <topology evidence="1">Lipid-anchor</topology>
    </subcellularLocation>
</comment>
<feature type="domain" description="ABC transporter substrate-binding protein PnrA-like" evidence="8">
    <location>
        <begin position="46"/>
        <end position="343"/>
    </location>
</feature>
<evidence type="ECO:0000256" key="3">
    <source>
        <dbReference type="ARBA" id="ARBA00022475"/>
    </source>
</evidence>
<protein>
    <recommendedName>
        <fullName evidence="8">ABC transporter substrate-binding protein PnrA-like domain-containing protein</fullName>
    </recommendedName>
</protein>
<evidence type="ECO:0000256" key="5">
    <source>
        <dbReference type="ARBA" id="ARBA00023136"/>
    </source>
</evidence>
<dbReference type="PROSITE" id="PS51257">
    <property type="entry name" value="PROKAR_LIPOPROTEIN"/>
    <property type="match status" value="1"/>
</dbReference>
<keyword evidence="3" id="KW-1003">Cell membrane</keyword>
<evidence type="ECO:0000259" key="8">
    <source>
        <dbReference type="Pfam" id="PF02608"/>
    </source>
</evidence>
<dbReference type="RefSeq" id="WP_204025820.1">
    <property type="nucleotide sequence ID" value="NZ_BOOW01000018.1"/>
</dbReference>
<evidence type="ECO:0000256" key="7">
    <source>
        <dbReference type="SAM" id="SignalP"/>
    </source>
</evidence>
<evidence type="ECO:0000256" key="1">
    <source>
        <dbReference type="ARBA" id="ARBA00004193"/>
    </source>
</evidence>
<evidence type="ECO:0000313" key="9">
    <source>
        <dbReference type="EMBL" id="GII92783.1"/>
    </source>
</evidence>
<dbReference type="GO" id="GO:0005886">
    <property type="term" value="C:plasma membrane"/>
    <property type="evidence" value="ECO:0007669"/>
    <property type="project" value="UniProtKB-SubCell"/>
</dbReference>
<keyword evidence="5" id="KW-0472">Membrane</keyword>
<evidence type="ECO:0000256" key="2">
    <source>
        <dbReference type="ARBA" id="ARBA00008610"/>
    </source>
</evidence>